<organism evidence="2 3">
    <name type="scientific">Flavobacterium geliluteum</name>
    <dbReference type="NCBI Taxonomy" id="2816120"/>
    <lineage>
        <taxon>Bacteria</taxon>
        <taxon>Pseudomonadati</taxon>
        <taxon>Bacteroidota</taxon>
        <taxon>Flavobacteriia</taxon>
        <taxon>Flavobacteriales</taxon>
        <taxon>Flavobacteriaceae</taxon>
        <taxon>Flavobacterium</taxon>
    </lineage>
</organism>
<feature type="domain" description="Glycosyltransferase 2-like" evidence="1">
    <location>
        <begin position="3"/>
        <end position="167"/>
    </location>
</feature>
<evidence type="ECO:0000259" key="1">
    <source>
        <dbReference type="Pfam" id="PF00535"/>
    </source>
</evidence>
<dbReference type="Proteomes" id="UP000675047">
    <property type="component" value="Unassembled WGS sequence"/>
</dbReference>
<dbReference type="InterPro" id="IPR001173">
    <property type="entry name" value="Glyco_trans_2-like"/>
</dbReference>
<dbReference type="SUPFAM" id="SSF53448">
    <property type="entry name" value="Nucleotide-diphospho-sugar transferases"/>
    <property type="match status" value="1"/>
</dbReference>
<keyword evidence="3" id="KW-1185">Reference proteome</keyword>
<name>A0A940XE03_9FLAO</name>
<evidence type="ECO:0000313" key="3">
    <source>
        <dbReference type="Proteomes" id="UP000675047"/>
    </source>
</evidence>
<proteinExistence type="predicted"/>
<gene>
    <name evidence="2" type="ORF">J3495_05690</name>
</gene>
<sequence>MLSILIPVYNYDVFALVETLHKQCLEIEIEFEILCLDDASPSQKNIKNQEINAITNCSFFVNKTNLGRGKNINSLAKNAKYDWLLILDCDTYPAENNFIKKYYSSIIRQKHKIVFGGIVYETQKPEKERLLRWVYGCKRESLDLSKRNKNSHFSGLTSNLLIKKEIFNQYCFDESIIKYGYEDLYFFAILRINHFEVKHIENRVFHLNLETSIEFLNKTKIALNNLCFLYNSKKLSEKESKIIKTFHLVQLLKLTFFVILIFKKSRIIIEENLLSKKPSLFLFDFYKLGYFCCLKNQIIL</sequence>
<protein>
    <submittedName>
        <fullName evidence="2">Glycosyltransferase</fullName>
    </submittedName>
</protein>
<accession>A0A940XE03</accession>
<dbReference type="RefSeq" id="WP_210665604.1">
    <property type="nucleotide sequence ID" value="NZ_JAGFBV010000006.1"/>
</dbReference>
<dbReference type="CDD" id="cd00761">
    <property type="entry name" value="Glyco_tranf_GTA_type"/>
    <property type="match status" value="1"/>
</dbReference>
<dbReference type="InterPro" id="IPR029044">
    <property type="entry name" value="Nucleotide-diphossugar_trans"/>
</dbReference>
<evidence type="ECO:0000313" key="2">
    <source>
        <dbReference type="EMBL" id="MBP4137573.1"/>
    </source>
</evidence>
<dbReference type="EMBL" id="JAGFBV010000006">
    <property type="protein sequence ID" value="MBP4137573.1"/>
    <property type="molecule type" value="Genomic_DNA"/>
</dbReference>
<dbReference type="AlphaFoldDB" id="A0A940XE03"/>
<comment type="caution">
    <text evidence="2">The sequence shown here is derived from an EMBL/GenBank/DDBJ whole genome shotgun (WGS) entry which is preliminary data.</text>
</comment>
<dbReference type="Pfam" id="PF00535">
    <property type="entry name" value="Glycos_transf_2"/>
    <property type="match status" value="1"/>
</dbReference>
<reference evidence="2 3" key="1">
    <citation type="submission" date="2021-03" db="EMBL/GenBank/DDBJ databases">
        <title>Flavobacterium Flabelliformis Sp. Nov. And Flavobacterium Geliluteum Sp. Nov., Two Novel Multidrug Resistant Psychrophilic Species Isolated From Antarctica.</title>
        <authorList>
            <person name="Kralova S."/>
            <person name="Busse H.J."/>
            <person name="Bezdicek M."/>
            <person name="Nykrynova M."/>
            <person name="Kroupova E."/>
            <person name="Krsek D."/>
            <person name="Sedlacek I."/>
        </authorList>
    </citation>
    <scope>NUCLEOTIDE SEQUENCE [LARGE SCALE GENOMIC DNA]</scope>
    <source>
        <strain evidence="2 3">P7388</strain>
    </source>
</reference>
<dbReference type="Gene3D" id="3.90.550.10">
    <property type="entry name" value="Spore Coat Polysaccharide Biosynthesis Protein SpsA, Chain A"/>
    <property type="match status" value="1"/>
</dbReference>